<sequence length="366" mass="40179">MTGQQNPHQPLRQRSEKGPVEGDTATLEPALPPIDWDSALDCARLFGGGGPSITLAQARKAVADVDERAHRAVAMVGEYSGLEYSSVPPIRIVDRGAWSRTNVQGLKVLLDRVGVETDETTGVTARVTGYQAGALLAFLSSRVLGQYVPFASAEGPDEGGALLFVAPNIVAMEQRLNLTPGDFRTWIALHEATHLLQFRAVPWMGEHFLGLVRDIVGGTDTGSFVREAYQRLNDSEEGDELGLLGALTGSDRREPLERVQALMSLLEGHAESLMDTIGAAEVPSVETLRRRFDRHRAKPGAVTRTVRRLLGMEAKYSQYVAGKKFVDTIVRAEGLRGFNRIWESPEMLPTLAEIRDPDSWRERTRA</sequence>
<reference evidence="3" key="1">
    <citation type="journal article" date="2019" name="Int. J. Syst. Evol. Microbiol.">
        <title>The Global Catalogue of Microorganisms (GCM) 10K type strain sequencing project: providing services to taxonomists for standard genome sequencing and annotation.</title>
        <authorList>
            <consortium name="The Broad Institute Genomics Platform"/>
            <consortium name="The Broad Institute Genome Sequencing Center for Infectious Disease"/>
            <person name="Wu L."/>
            <person name="Ma J."/>
        </authorList>
    </citation>
    <scope>NUCLEOTIDE SEQUENCE [LARGE SCALE GENOMIC DNA]</scope>
    <source>
        <strain evidence="3">IBRC-M 10908</strain>
    </source>
</reference>
<comment type="caution">
    <text evidence="2">The sequence shown here is derived from an EMBL/GenBank/DDBJ whole genome shotgun (WGS) entry which is preliminary data.</text>
</comment>
<dbReference type="EMBL" id="JBHSDK010000062">
    <property type="protein sequence ID" value="MFC4338126.1"/>
    <property type="molecule type" value="Genomic_DNA"/>
</dbReference>
<evidence type="ECO:0000313" key="3">
    <source>
        <dbReference type="Proteomes" id="UP001595823"/>
    </source>
</evidence>
<keyword evidence="2" id="KW-0645">Protease</keyword>
<dbReference type="NCBIfam" id="TIGR03624">
    <property type="entry name" value="putative hydrolase"/>
    <property type="match status" value="1"/>
</dbReference>
<feature type="region of interest" description="Disordered" evidence="1">
    <location>
        <begin position="1"/>
        <end position="32"/>
    </location>
</feature>
<dbReference type="RefSeq" id="WP_380625869.1">
    <property type="nucleotide sequence ID" value="NZ_JBHSDK010000062.1"/>
</dbReference>
<dbReference type="SUPFAM" id="SSF55486">
    <property type="entry name" value="Metalloproteases ('zincins'), catalytic domain"/>
    <property type="match status" value="1"/>
</dbReference>
<evidence type="ECO:0000256" key="1">
    <source>
        <dbReference type="SAM" id="MobiDB-lite"/>
    </source>
</evidence>
<dbReference type="Gene3D" id="1.20.150.30">
    <property type="entry name" value="Zincin-like metallopeptidase, N-terminal domain"/>
    <property type="match status" value="1"/>
</dbReference>
<protein>
    <submittedName>
        <fullName evidence="2">Zinc-dependent metalloprotease</fullName>
    </submittedName>
</protein>
<gene>
    <name evidence="2" type="ORF">ACFPET_23310</name>
</gene>
<name>A0ABV8U6D2_9ACTN</name>
<accession>A0ABV8U6D2</accession>
<dbReference type="PANTHER" id="PTHR39420">
    <property type="match status" value="1"/>
</dbReference>
<dbReference type="InterPro" id="IPR018766">
    <property type="entry name" value="Zinicin_2"/>
</dbReference>
<proteinExistence type="predicted"/>
<evidence type="ECO:0000313" key="2">
    <source>
        <dbReference type="EMBL" id="MFC4338126.1"/>
    </source>
</evidence>
<dbReference type="InterPro" id="IPR022454">
    <property type="entry name" value="CHP03883_F420-assoc"/>
</dbReference>
<dbReference type="GO" id="GO:0008237">
    <property type="term" value="F:metallopeptidase activity"/>
    <property type="evidence" value="ECO:0007669"/>
    <property type="project" value="UniProtKB-KW"/>
</dbReference>
<dbReference type="Pfam" id="PF10103">
    <property type="entry name" value="Zincin_2"/>
    <property type="match status" value="1"/>
</dbReference>
<organism evidence="2 3">
    <name type="scientific">Salininema proteolyticum</name>
    <dbReference type="NCBI Taxonomy" id="1607685"/>
    <lineage>
        <taxon>Bacteria</taxon>
        <taxon>Bacillati</taxon>
        <taxon>Actinomycetota</taxon>
        <taxon>Actinomycetes</taxon>
        <taxon>Glycomycetales</taxon>
        <taxon>Glycomycetaceae</taxon>
        <taxon>Salininema</taxon>
    </lineage>
</organism>
<dbReference type="PANTHER" id="PTHR39420:SF1">
    <property type="entry name" value="HYDROLASE"/>
    <property type="match status" value="1"/>
</dbReference>
<keyword evidence="3" id="KW-1185">Reference proteome</keyword>
<dbReference type="InterPro" id="IPR042271">
    <property type="entry name" value="Zinicin_2_N"/>
</dbReference>
<dbReference type="NCBIfam" id="TIGR03883">
    <property type="entry name" value="DUF2342_F420"/>
    <property type="match status" value="1"/>
</dbReference>
<keyword evidence="2" id="KW-0378">Hydrolase</keyword>
<keyword evidence="2" id="KW-0482">Metalloprotease</keyword>
<dbReference type="Proteomes" id="UP001595823">
    <property type="component" value="Unassembled WGS sequence"/>
</dbReference>